<reference evidence="1 2" key="1">
    <citation type="submission" date="2020-09" db="EMBL/GenBank/DDBJ databases">
        <title>Mannheimia bovis sp.nov., isolated from a cow.</title>
        <authorList>
            <person name="Li F."/>
        </authorList>
    </citation>
    <scope>NUCLEOTIDE SEQUENCE [LARGE SCALE GENOMIC DNA]</scope>
    <source>
        <strain evidence="1 2">ZY190616</strain>
    </source>
</reference>
<accession>A0A7H1C089</accession>
<dbReference type="EMBL" id="CP061280">
    <property type="protein sequence ID" value="QNS14394.1"/>
    <property type="molecule type" value="Genomic_DNA"/>
</dbReference>
<dbReference type="KEGG" id="mbos:ICJ55_06390"/>
<dbReference type="RefSeq" id="WP_188156048.1">
    <property type="nucleotide sequence ID" value="NZ_CP061280.1"/>
</dbReference>
<evidence type="ECO:0000313" key="2">
    <source>
        <dbReference type="Proteomes" id="UP000576260"/>
    </source>
</evidence>
<name>A0A7H1C089_9PAST</name>
<proteinExistence type="predicted"/>
<protein>
    <submittedName>
        <fullName evidence="1">Uncharacterized protein</fullName>
    </submittedName>
</protein>
<sequence length="169" mass="18064">MKTCKLTTEEIENRSDVKVSSVSVGVSSDMSKMATSAVGAALSALGNMNESERSQTKAAISSNINLTITDSEKQKALTGKTAEETLASLNRDTANANQAVEKADLNAIQEKQETAQVIGELSVSWTNRLVQPYLEEANKKRQEAEELEKSAPSMALASDECQYLSASSG</sequence>
<gene>
    <name evidence="1" type="ORF">ICJ55_06390</name>
</gene>
<dbReference type="AlphaFoldDB" id="A0A7H1C089"/>
<dbReference type="Proteomes" id="UP000576260">
    <property type="component" value="Chromosome"/>
</dbReference>
<keyword evidence="2" id="KW-1185">Reference proteome</keyword>
<organism evidence="1 2">
    <name type="scientific">Mannheimia bovis</name>
    <dbReference type="NCBI Taxonomy" id="2770636"/>
    <lineage>
        <taxon>Bacteria</taxon>
        <taxon>Pseudomonadati</taxon>
        <taxon>Pseudomonadota</taxon>
        <taxon>Gammaproteobacteria</taxon>
        <taxon>Pasteurellales</taxon>
        <taxon>Pasteurellaceae</taxon>
        <taxon>Mannheimia</taxon>
    </lineage>
</organism>
<evidence type="ECO:0000313" key="1">
    <source>
        <dbReference type="EMBL" id="QNS14394.1"/>
    </source>
</evidence>